<dbReference type="FunFam" id="3.40.50.300:FF:000032">
    <property type="entry name" value="Export ABC transporter ATP-binding protein"/>
    <property type="match status" value="1"/>
</dbReference>
<keyword evidence="6" id="KW-1185">Reference proteome</keyword>
<dbReference type="InterPro" id="IPR027417">
    <property type="entry name" value="P-loop_NTPase"/>
</dbReference>
<dbReference type="Gene3D" id="3.40.50.300">
    <property type="entry name" value="P-loop containing nucleotide triphosphate hydrolases"/>
    <property type="match status" value="1"/>
</dbReference>
<keyword evidence="3 5" id="KW-0067">ATP-binding</keyword>
<evidence type="ECO:0000256" key="2">
    <source>
        <dbReference type="ARBA" id="ARBA00022741"/>
    </source>
</evidence>
<protein>
    <submittedName>
        <fullName evidence="5">Macrolide ABC transporter ATP-binding protein</fullName>
    </submittedName>
</protein>
<gene>
    <name evidence="5" type="ORF">Vau01_058150</name>
</gene>
<dbReference type="InterPro" id="IPR003593">
    <property type="entry name" value="AAA+_ATPase"/>
</dbReference>
<dbReference type="RefSeq" id="WP_203998811.1">
    <property type="nucleotide sequence ID" value="NZ_BOPG01000034.1"/>
</dbReference>
<dbReference type="InterPro" id="IPR017911">
    <property type="entry name" value="MacB-like_ATP-bd"/>
</dbReference>
<dbReference type="Proteomes" id="UP000612585">
    <property type="component" value="Unassembled WGS sequence"/>
</dbReference>
<dbReference type="AlphaFoldDB" id="A0A8J4E1S2"/>
<dbReference type="PROSITE" id="PS00211">
    <property type="entry name" value="ABC_TRANSPORTER_1"/>
    <property type="match status" value="1"/>
</dbReference>
<comment type="caution">
    <text evidence="5">The sequence shown here is derived from an EMBL/GenBank/DDBJ whole genome shotgun (WGS) entry which is preliminary data.</text>
</comment>
<name>A0A8J4E1S2_9ACTN</name>
<accession>A0A8J4E1S2</accession>
<dbReference type="InterPro" id="IPR015854">
    <property type="entry name" value="ABC_transpr_LolD-like"/>
</dbReference>
<evidence type="ECO:0000256" key="1">
    <source>
        <dbReference type="ARBA" id="ARBA00022448"/>
    </source>
</evidence>
<keyword evidence="2" id="KW-0547">Nucleotide-binding</keyword>
<evidence type="ECO:0000313" key="6">
    <source>
        <dbReference type="Proteomes" id="UP000612585"/>
    </source>
</evidence>
<dbReference type="GO" id="GO:0022857">
    <property type="term" value="F:transmembrane transporter activity"/>
    <property type="evidence" value="ECO:0007669"/>
    <property type="project" value="TreeGrafter"/>
</dbReference>
<reference evidence="5" key="1">
    <citation type="submission" date="2021-01" db="EMBL/GenBank/DDBJ databases">
        <title>Whole genome shotgun sequence of Virgisporangium aurantiacum NBRC 16421.</title>
        <authorList>
            <person name="Komaki H."/>
            <person name="Tamura T."/>
        </authorList>
    </citation>
    <scope>NUCLEOTIDE SEQUENCE</scope>
    <source>
        <strain evidence="5">NBRC 16421</strain>
    </source>
</reference>
<dbReference type="SMART" id="SM00382">
    <property type="entry name" value="AAA"/>
    <property type="match status" value="1"/>
</dbReference>
<dbReference type="PANTHER" id="PTHR24220">
    <property type="entry name" value="IMPORT ATP-BINDING PROTEIN"/>
    <property type="match status" value="1"/>
</dbReference>
<dbReference type="GO" id="GO:0005886">
    <property type="term" value="C:plasma membrane"/>
    <property type="evidence" value="ECO:0007669"/>
    <property type="project" value="TreeGrafter"/>
</dbReference>
<dbReference type="SUPFAM" id="SSF52540">
    <property type="entry name" value="P-loop containing nucleoside triphosphate hydrolases"/>
    <property type="match status" value="1"/>
</dbReference>
<dbReference type="InterPro" id="IPR003439">
    <property type="entry name" value="ABC_transporter-like_ATP-bd"/>
</dbReference>
<evidence type="ECO:0000313" key="5">
    <source>
        <dbReference type="EMBL" id="GIJ58299.1"/>
    </source>
</evidence>
<dbReference type="Pfam" id="PF00005">
    <property type="entry name" value="ABC_tran"/>
    <property type="match status" value="1"/>
</dbReference>
<organism evidence="5 6">
    <name type="scientific">Virgisporangium aurantiacum</name>
    <dbReference type="NCBI Taxonomy" id="175570"/>
    <lineage>
        <taxon>Bacteria</taxon>
        <taxon>Bacillati</taxon>
        <taxon>Actinomycetota</taxon>
        <taxon>Actinomycetes</taxon>
        <taxon>Micromonosporales</taxon>
        <taxon>Micromonosporaceae</taxon>
        <taxon>Virgisporangium</taxon>
    </lineage>
</organism>
<proteinExistence type="predicted"/>
<dbReference type="GO" id="GO:0016887">
    <property type="term" value="F:ATP hydrolysis activity"/>
    <property type="evidence" value="ECO:0007669"/>
    <property type="project" value="InterPro"/>
</dbReference>
<dbReference type="GO" id="GO:0005524">
    <property type="term" value="F:ATP binding"/>
    <property type="evidence" value="ECO:0007669"/>
    <property type="project" value="UniProtKB-KW"/>
</dbReference>
<dbReference type="GO" id="GO:0098796">
    <property type="term" value="C:membrane protein complex"/>
    <property type="evidence" value="ECO:0007669"/>
    <property type="project" value="UniProtKB-ARBA"/>
</dbReference>
<evidence type="ECO:0000256" key="3">
    <source>
        <dbReference type="ARBA" id="ARBA00022840"/>
    </source>
</evidence>
<keyword evidence="1" id="KW-0813">Transport</keyword>
<dbReference type="EMBL" id="BOPG01000034">
    <property type="protein sequence ID" value="GIJ58299.1"/>
    <property type="molecule type" value="Genomic_DNA"/>
</dbReference>
<dbReference type="InterPro" id="IPR017871">
    <property type="entry name" value="ABC_transporter-like_CS"/>
</dbReference>
<dbReference type="CDD" id="cd03255">
    <property type="entry name" value="ABC_MJ0796_LolCDE_FtsE"/>
    <property type="match status" value="1"/>
</dbReference>
<dbReference type="PROSITE" id="PS50893">
    <property type="entry name" value="ABC_TRANSPORTER_2"/>
    <property type="match status" value="1"/>
</dbReference>
<sequence>MLRIENLSKRYGEIVAVDGISLDVEPDAMVALTGPSGSGKSTLLHLVGAIERADGGSVTVDDVEVTALKRGRLAAYRQRIGFVFQRYHLLPPLTALDNVVVPTLPYRVGYDRASRARELLDAVGLAGREKALPSELSGGQQQRVAIARALMVEPKLLLADEPTGNLDSKTGQQIMDLLVTLRKDRGMTILLATHEQHVASRCDRLIRLSDGRITDDVDLRDGEDPATTLARVSQIRL</sequence>
<evidence type="ECO:0000259" key="4">
    <source>
        <dbReference type="PROSITE" id="PS50893"/>
    </source>
</evidence>
<feature type="domain" description="ABC transporter" evidence="4">
    <location>
        <begin position="2"/>
        <end position="235"/>
    </location>
</feature>